<evidence type="ECO:0000313" key="2">
    <source>
        <dbReference type="Proteomes" id="UP000249218"/>
    </source>
</evidence>
<reference evidence="1 2" key="1">
    <citation type="journal article" date="2017" name="BMC Biol.">
        <title>Genomic innovations, transcriptional plasticity and gene loss underlying the evolution and divergence of two highly polyphagous and invasive Helicoverpa pest species.</title>
        <authorList>
            <person name="Pearce S.L."/>
            <person name="Clarke D.F."/>
            <person name="East P.D."/>
            <person name="Elfekih S."/>
            <person name="Gordon K.H."/>
            <person name="Jermiin L.S."/>
            <person name="McGaughran A."/>
            <person name="Oakeshott J.G."/>
            <person name="Papanikolaou A."/>
            <person name="Perera O.P."/>
            <person name="Rane R.V."/>
            <person name="Richards S."/>
            <person name="Tay W.T."/>
            <person name="Walsh T.K."/>
            <person name="Anderson A."/>
            <person name="Anderson C.J."/>
            <person name="Asgari S."/>
            <person name="Board P.G."/>
            <person name="Bretschneider A."/>
            <person name="Campbell P.M."/>
            <person name="Chertemps T."/>
            <person name="Christeller J.T."/>
            <person name="Coppin C.W."/>
            <person name="Downes S.J."/>
            <person name="Duan G."/>
            <person name="Farnsworth C.A."/>
            <person name="Good R.T."/>
            <person name="Han L.B."/>
            <person name="Han Y.C."/>
            <person name="Hatje K."/>
            <person name="Horne I."/>
            <person name="Huang Y.P."/>
            <person name="Hughes D.S."/>
            <person name="Jacquin-Joly E."/>
            <person name="James W."/>
            <person name="Jhangiani S."/>
            <person name="Kollmar M."/>
            <person name="Kuwar S.S."/>
            <person name="Li S."/>
            <person name="Liu N.Y."/>
            <person name="Maibeche M.T."/>
            <person name="Miller J.R."/>
            <person name="Montagne N."/>
            <person name="Perry T."/>
            <person name="Qu J."/>
            <person name="Song S.V."/>
            <person name="Sutton G.G."/>
            <person name="Vogel H."/>
            <person name="Walenz B.P."/>
            <person name="Xu W."/>
            <person name="Zhang H.J."/>
            <person name="Zou Z."/>
            <person name="Batterham P."/>
            <person name="Edwards O.R."/>
            <person name="Feyereisen R."/>
            <person name="Gibbs R.A."/>
            <person name="Heckel D.G."/>
            <person name="McGrath A."/>
            <person name="Robin C."/>
            <person name="Scherer S.E."/>
            <person name="Worley K.C."/>
            <person name="Wu Y.D."/>
        </authorList>
    </citation>
    <scope>NUCLEOTIDE SEQUENCE [LARGE SCALE GENOMIC DNA]</scope>
    <source>
        <strain evidence="1">Harm_GR_Male_#8</strain>
        <tissue evidence="1">Whole organism</tissue>
    </source>
</reference>
<protein>
    <submittedName>
        <fullName evidence="1">Uncharacterized protein</fullName>
    </submittedName>
</protein>
<sequence length="143" mass="16253">MAGFITSIADLLPPRGWGGPRAPGPGGHLQRCNCAPLNHNNVRCGANTGRERSCDYFYVIYRKEEAPPAAPQLHYSHHENFHFVRDVSCGLLGCLHSSASLILITMYSRIMQCNTCFVFYVTRIIYFKFYQRIFENVARTYVA</sequence>
<proteinExistence type="predicted"/>
<dbReference type="AlphaFoldDB" id="A0A2W1BLV8"/>
<evidence type="ECO:0000313" key="1">
    <source>
        <dbReference type="EMBL" id="PZC74257.1"/>
    </source>
</evidence>
<dbReference type="EMBL" id="KZ150059">
    <property type="protein sequence ID" value="PZC74257.1"/>
    <property type="molecule type" value="Genomic_DNA"/>
</dbReference>
<name>A0A2W1BLV8_HELAM</name>
<accession>A0A2W1BLV8</accession>
<keyword evidence="2" id="KW-1185">Reference proteome</keyword>
<gene>
    <name evidence="1" type="primary">HaOG208151</name>
    <name evidence="1" type="ORF">B5X24_HaOG208151</name>
</gene>
<organism evidence="1 2">
    <name type="scientific">Helicoverpa armigera</name>
    <name type="common">Cotton bollworm</name>
    <name type="synonym">Heliothis armigera</name>
    <dbReference type="NCBI Taxonomy" id="29058"/>
    <lineage>
        <taxon>Eukaryota</taxon>
        <taxon>Metazoa</taxon>
        <taxon>Ecdysozoa</taxon>
        <taxon>Arthropoda</taxon>
        <taxon>Hexapoda</taxon>
        <taxon>Insecta</taxon>
        <taxon>Pterygota</taxon>
        <taxon>Neoptera</taxon>
        <taxon>Endopterygota</taxon>
        <taxon>Lepidoptera</taxon>
        <taxon>Glossata</taxon>
        <taxon>Ditrysia</taxon>
        <taxon>Noctuoidea</taxon>
        <taxon>Noctuidae</taxon>
        <taxon>Heliothinae</taxon>
        <taxon>Helicoverpa</taxon>
    </lineage>
</organism>
<dbReference type="Proteomes" id="UP000249218">
    <property type="component" value="Unassembled WGS sequence"/>
</dbReference>